<dbReference type="Proteomes" id="UP000198703">
    <property type="component" value="Unassembled WGS sequence"/>
</dbReference>
<protein>
    <submittedName>
        <fullName evidence="2">Phasin protein</fullName>
    </submittedName>
</protein>
<gene>
    <name evidence="2" type="ORF">SAMN05444370_12822</name>
</gene>
<dbReference type="EMBL" id="FNQM01000028">
    <property type="protein sequence ID" value="SEB00641.1"/>
    <property type="molecule type" value="Genomic_DNA"/>
</dbReference>
<accession>A0A1H4FU17</accession>
<evidence type="ECO:0000313" key="2">
    <source>
        <dbReference type="EMBL" id="SEB00641.1"/>
    </source>
</evidence>
<keyword evidence="3" id="KW-1185">Reference proteome</keyword>
<sequence length="122" mass="12982">MTEIIETTTDATTPSTTVTASKMLGALASASRNAVAGVIEVDKALFGYARDAVTGYVELGKETIQAKSLSDVLDLHVARAHARIEATAANTREIVELTREKLSETYAPVKEVVAAYRAKDLA</sequence>
<dbReference type="RefSeq" id="WP_175479032.1">
    <property type="nucleotide sequence ID" value="NZ_FNQM01000028.1"/>
</dbReference>
<evidence type="ECO:0000259" key="1">
    <source>
        <dbReference type="Pfam" id="PF09361"/>
    </source>
</evidence>
<feature type="domain" description="Phasin" evidence="1">
    <location>
        <begin position="19"/>
        <end position="111"/>
    </location>
</feature>
<reference evidence="2 3" key="1">
    <citation type="submission" date="2016-10" db="EMBL/GenBank/DDBJ databases">
        <authorList>
            <person name="de Groot N.N."/>
        </authorList>
    </citation>
    <scope>NUCLEOTIDE SEQUENCE [LARGE SCALE GENOMIC DNA]</scope>
    <source>
        <strain evidence="2 3">DSM 15345</strain>
    </source>
</reference>
<name>A0A1H4FU17_9RHOB</name>
<dbReference type="Pfam" id="PF09361">
    <property type="entry name" value="Phasin_2"/>
    <property type="match status" value="1"/>
</dbReference>
<evidence type="ECO:0000313" key="3">
    <source>
        <dbReference type="Proteomes" id="UP000198703"/>
    </source>
</evidence>
<organism evidence="2 3">
    <name type="scientific">Rubrimonas cliftonensis</name>
    <dbReference type="NCBI Taxonomy" id="89524"/>
    <lineage>
        <taxon>Bacteria</taxon>
        <taxon>Pseudomonadati</taxon>
        <taxon>Pseudomonadota</taxon>
        <taxon>Alphaproteobacteria</taxon>
        <taxon>Rhodobacterales</taxon>
        <taxon>Paracoccaceae</taxon>
        <taxon>Rubrimonas</taxon>
    </lineage>
</organism>
<dbReference type="InterPro" id="IPR018968">
    <property type="entry name" value="Phasin"/>
</dbReference>
<proteinExistence type="predicted"/>
<dbReference type="STRING" id="89524.SAMN05444370_12822"/>
<dbReference type="AlphaFoldDB" id="A0A1H4FU17"/>